<dbReference type="SUPFAM" id="SSF55729">
    <property type="entry name" value="Acyl-CoA N-acyltransferases (Nat)"/>
    <property type="match status" value="1"/>
</dbReference>
<evidence type="ECO:0000313" key="3">
    <source>
        <dbReference type="EMBL" id="MTI25240.1"/>
    </source>
</evidence>
<dbReference type="PANTHER" id="PTHR31438:SF1">
    <property type="entry name" value="LYSINE N-ACYLTRANSFERASE C17G9.06C-RELATED"/>
    <property type="match status" value="1"/>
</dbReference>
<sequence>MKTAQEIHNIPTREREIVFAQEMVNIGRITLSPLILEEDVPLIHDWVNRDYAKYWMMQNTSLEDVHREYERLLTYSEIFIGAVNGKPSFLMEKYKTSDEVIGKHYRVESGDYGMHILVAPADKPITNFTWYIFRFIMTFLFTDERVKRVVVEPDERNHKIHGLNRRAGFEYERTVKLPHKTACLAFCNYEQFSQAIKNQP</sequence>
<dbReference type="InterPro" id="IPR016181">
    <property type="entry name" value="Acyl_CoA_acyltransferase"/>
</dbReference>
<dbReference type="Pfam" id="PF13523">
    <property type="entry name" value="Acetyltransf_8"/>
    <property type="match status" value="1"/>
</dbReference>
<dbReference type="EMBL" id="SMLW01000497">
    <property type="protein sequence ID" value="MTI25240.1"/>
    <property type="molecule type" value="Genomic_DNA"/>
</dbReference>
<evidence type="ECO:0000256" key="1">
    <source>
        <dbReference type="ARBA" id="ARBA00004924"/>
    </source>
</evidence>
<organism evidence="3 4">
    <name type="scientific">Fulvivirga kasyanovii</name>
    <dbReference type="NCBI Taxonomy" id="396812"/>
    <lineage>
        <taxon>Bacteria</taxon>
        <taxon>Pseudomonadati</taxon>
        <taxon>Bacteroidota</taxon>
        <taxon>Cytophagia</taxon>
        <taxon>Cytophagales</taxon>
        <taxon>Fulvivirgaceae</taxon>
        <taxon>Fulvivirga</taxon>
    </lineage>
</organism>
<name>A0ABW9RMR5_9BACT</name>
<comment type="caution">
    <text evidence="3">The sequence shown here is derived from an EMBL/GenBank/DDBJ whole genome shotgun (WGS) entry which is preliminary data.</text>
</comment>
<reference evidence="3 4" key="1">
    <citation type="submission" date="2019-02" db="EMBL/GenBank/DDBJ databases">
        <authorList>
            <person name="Goldberg S.R."/>
            <person name="Haltli B.A."/>
            <person name="Correa H."/>
            <person name="Russell K.G."/>
        </authorList>
    </citation>
    <scope>NUCLEOTIDE SEQUENCE [LARGE SCALE GENOMIC DNA]</scope>
    <source>
        <strain evidence="3 4">JCM 16186</strain>
    </source>
</reference>
<feature type="domain" description="Acyltransferase MbtK/IucB-like conserved" evidence="2">
    <location>
        <begin position="32"/>
        <end position="79"/>
    </location>
</feature>
<dbReference type="Gene3D" id="3.40.630.30">
    <property type="match status" value="1"/>
</dbReference>
<comment type="pathway">
    <text evidence="1">Siderophore biosynthesis.</text>
</comment>
<dbReference type="SMART" id="SM01006">
    <property type="entry name" value="AlcB"/>
    <property type="match status" value="1"/>
</dbReference>
<evidence type="ECO:0000259" key="2">
    <source>
        <dbReference type="SMART" id="SM01006"/>
    </source>
</evidence>
<keyword evidence="4" id="KW-1185">Reference proteome</keyword>
<dbReference type="PANTHER" id="PTHR31438">
    <property type="entry name" value="LYSINE N-ACYLTRANSFERASE C17G9.06C-RELATED"/>
    <property type="match status" value="1"/>
</dbReference>
<accession>A0ABW9RMR5</accession>
<dbReference type="RefSeq" id="WP_155171274.1">
    <property type="nucleotide sequence ID" value="NZ_BAAAFL010000068.1"/>
</dbReference>
<dbReference type="InterPro" id="IPR019432">
    <property type="entry name" value="Acyltransferase_MbtK/IucB-like"/>
</dbReference>
<protein>
    <submittedName>
        <fullName evidence="3">N-acetyltransferase</fullName>
    </submittedName>
</protein>
<evidence type="ECO:0000313" key="4">
    <source>
        <dbReference type="Proteomes" id="UP000798808"/>
    </source>
</evidence>
<proteinExistence type="predicted"/>
<gene>
    <name evidence="3" type="ORF">E1163_09830</name>
</gene>
<dbReference type="Proteomes" id="UP000798808">
    <property type="component" value="Unassembled WGS sequence"/>
</dbReference>